<sequence length="105" mass="11785">MTHHAVADDGHTPVPQKSTLFCWGCDHQSPLDGDWDRRTVDRHVEYVCPVCATTISKRPLPAPASKPMGSTPLMTWQRTVRTTMDIWRASIDIGLSTVSMTTHRK</sequence>
<accession>L9WJ28</accession>
<evidence type="ECO:0000313" key="3">
    <source>
        <dbReference type="Proteomes" id="UP000011661"/>
    </source>
</evidence>
<feature type="domain" description="DUF8106" evidence="1">
    <location>
        <begin position="16"/>
        <end position="58"/>
    </location>
</feature>
<reference evidence="2 3" key="1">
    <citation type="journal article" date="2014" name="PLoS Genet.">
        <title>Phylogenetically driven sequencing of extremely halophilic archaea reveals strategies for static and dynamic osmo-response.</title>
        <authorList>
            <person name="Becker E.A."/>
            <person name="Seitzer P.M."/>
            <person name="Tritt A."/>
            <person name="Larsen D."/>
            <person name="Krusor M."/>
            <person name="Yao A.I."/>
            <person name="Wu D."/>
            <person name="Madern D."/>
            <person name="Eisen J.A."/>
            <person name="Darling A.E."/>
            <person name="Facciotti M.T."/>
        </authorList>
    </citation>
    <scope>NUCLEOTIDE SEQUENCE [LARGE SCALE GENOMIC DNA]</scope>
    <source>
        <strain evidence="2 3">JCM 14089</strain>
    </source>
</reference>
<comment type="caution">
    <text evidence="2">The sequence shown here is derived from an EMBL/GenBank/DDBJ whole genome shotgun (WGS) entry which is preliminary data.</text>
</comment>
<dbReference type="InterPro" id="IPR058419">
    <property type="entry name" value="DUF8106"/>
</dbReference>
<dbReference type="AlphaFoldDB" id="L9WJ28"/>
<protein>
    <recommendedName>
        <fullName evidence="1">DUF8106 domain-containing protein</fullName>
    </recommendedName>
</protein>
<keyword evidence="3" id="KW-1185">Reference proteome</keyword>
<dbReference type="OrthoDB" id="209680at2157"/>
<evidence type="ECO:0000313" key="2">
    <source>
        <dbReference type="EMBL" id="ELY49485.1"/>
    </source>
</evidence>
<gene>
    <name evidence="2" type="ORF">C495_00930</name>
</gene>
<dbReference type="Pfam" id="PF26408">
    <property type="entry name" value="DUF8106"/>
    <property type="match status" value="1"/>
</dbReference>
<dbReference type="RefSeq" id="WP_008159078.1">
    <property type="nucleotide sequence ID" value="NZ_AOHX01000002.1"/>
</dbReference>
<organism evidence="2 3">
    <name type="scientific">Natronorubrum sulfidifaciens JCM 14089</name>
    <dbReference type="NCBI Taxonomy" id="1230460"/>
    <lineage>
        <taxon>Archaea</taxon>
        <taxon>Methanobacteriati</taxon>
        <taxon>Methanobacteriota</taxon>
        <taxon>Stenosarchaea group</taxon>
        <taxon>Halobacteria</taxon>
        <taxon>Halobacteriales</taxon>
        <taxon>Natrialbaceae</taxon>
        <taxon>Natronorubrum</taxon>
    </lineage>
</organism>
<name>L9WJ28_9EURY</name>
<dbReference type="eggNOG" id="arCOG07555">
    <property type="taxonomic scope" value="Archaea"/>
</dbReference>
<dbReference type="Proteomes" id="UP000011661">
    <property type="component" value="Unassembled WGS sequence"/>
</dbReference>
<dbReference type="EMBL" id="AOHX01000002">
    <property type="protein sequence ID" value="ELY49485.1"/>
    <property type="molecule type" value="Genomic_DNA"/>
</dbReference>
<dbReference type="PATRIC" id="fig|1230460.4.peg.200"/>
<proteinExistence type="predicted"/>
<evidence type="ECO:0000259" key="1">
    <source>
        <dbReference type="Pfam" id="PF26408"/>
    </source>
</evidence>